<dbReference type="EMBL" id="CAJNOH010000073">
    <property type="protein sequence ID" value="CAF0840909.1"/>
    <property type="molecule type" value="Genomic_DNA"/>
</dbReference>
<reference evidence="3" key="1">
    <citation type="submission" date="2021-02" db="EMBL/GenBank/DDBJ databases">
        <authorList>
            <person name="Nowell W R."/>
        </authorList>
    </citation>
    <scope>NUCLEOTIDE SEQUENCE</scope>
</reference>
<dbReference type="PANTHER" id="PTHR18460:SF3">
    <property type="entry name" value="TELO2-INTERACTING PROTEIN 1 HOMOLOG"/>
    <property type="match status" value="1"/>
</dbReference>
<organism evidence="3 4">
    <name type="scientific">Rotaria sordida</name>
    <dbReference type="NCBI Taxonomy" id="392033"/>
    <lineage>
        <taxon>Eukaryota</taxon>
        <taxon>Metazoa</taxon>
        <taxon>Spiralia</taxon>
        <taxon>Gnathifera</taxon>
        <taxon>Rotifera</taxon>
        <taxon>Eurotatoria</taxon>
        <taxon>Bdelloidea</taxon>
        <taxon>Philodinida</taxon>
        <taxon>Philodinidae</taxon>
        <taxon>Rotaria</taxon>
    </lineage>
</organism>
<feature type="domain" description="TTI1 N-terminal TPR" evidence="1">
    <location>
        <begin position="19"/>
        <end position="335"/>
    </location>
</feature>
<evidence type="ECO:0000313" key="2">
    <source>
        <dbReference type="EMBL" id="CAF0840909.1"/>
    </source>
</evidence>
<evidence type="ECO:0000259" key="1">
    <source>
        <dbReference type="Pfam" id="PF24173"/>
    </source>
</evidence>
<gene>
    <name evidence="3" type="ORF">JXQ802_LOCUS14587</name>
    <name evidence="2" type="ORF">PYM288_LOCUS6568</name>
</gene>
<comment type="caution">
    <text evidence="3">The sequence shown here is derived from an EMBL/GenBank/DDBJ whole genome shotgun (WGS) entry which is preliminary data.</text>
</comment>
<keyword evidence="4" id="KW-1185">Reference proteome</keyword>
<evidence type="ECO:0000313" key="4">
    <source>
        <dbReference type="Proteomes" id="UP000663870"/>
    </source>
</evidence>
<dbReference type="AlphaFoldDB" id="A0A814HDH5"/>
<dbReference type="EMBL" id="CAJNOL010000329">
    <property type="protein sequence ID" value="CAF1009368.1"/>
    <property type="molecule type" value="Genomic_DNA"/>
</dbReference>
<dbReference type="PANTHER" id="PTHR18460">
    <property type="entry name" value="TEL2 INTERACTING PROTEIN 1 TTI1 FAMILY MEMBER"/>
    <property type="match status" value="1"/>
</dbReference>
<dbReference type="Proteomes" id="UP000663870">
    <property type="component" value="Unassembled WGS sequence"/>
</dbReference>
<dbReference type="InterPro" id="IPR052587">
    <property type="entry name" value="TELO2-interacting_protein_1"/>
</dbReference>
<dbReference type="Proteomes" id="UP000663854">
    <property type="component" value="Unassembled WGS sequence"/>
</dbReference>
<name>A0A814HDH5_9BILA</name>
<evidence type="ECO:0000313" key="3">
    <source>
        <dbReference type="EMBL" id="CAF1009368.1"/>
    </source>
</evidence>
<dbReference type="InterPro" id="IPR057566">
    <property type="entry name" value="TPR_TTI1_N"/>
</dbReference>
<protein>
    <recommendedName>
        <fullName evidence="1">TTI1 N-terminal TPR domain-containing protein</fullName>
    </recommendedName>
</protein>
<accession>A0A814HDH5</accession>
<proteinExistence type="predicted"/>
<dbReference type="Pfam" id="PF24173">
    <property type="entry name" value="TPR_TTI1_N"/>
    <property type="match status" value="1"/>
</dbReference>
<dbReference type="GO" id="GO:0005737">
    <property type="term" value="C:cytoplasm"/>
    <property type="evidence" value="ECO:0007669"/>
    <property type="project" value="TreeGrafter"/>
</dbReference>
<sequence length="601" mass="70732">MSSNINSQLILNLDTTLRNVLQQPTINNIHLCFSLIKQCHYRRFEDEKTVQDDNLYIPAILLLRQFNRFQNPSTFDKLLEEFILLFQLIPISTKKILDDLLCIISIILTKRIMITNDEVQQDLFIRFFHSFCLSIKTNLNLFYKEFLGNFNQNLPIIGHYISCLLQLYEKINTLDYRINIINTLWSLIYINKNENENEFRLIIGQILACFLPGILKTFAQDIGSIHQRLVHANLILLSYIIRISVNLSSKYNFETNLMKDELRDIVVERNEQWLSIVDTHLAPILQRLTNDYVNHESLNVRQALANFMLTILCYCSLWLKISANMALKTMLVIVSSTNEDQKEIEIMKVLLKKLFKLPIESLPVILSQPSSSESSILTYETEFINEILNSSNIILSDHLLIECQADLFQLLEQQQQQQISSSSILTDRRWRLQLFIGYYTFIHSHIDFLFDMDAFTDKLFRFILNTLDFNTLIRSNLNLLNESSLSNTNNTTKNFDLNEYNSVYKHLKSDVHYEIEQIIKLFTSSHSNFIDYLFEQINQKKIINENNQKIFYLLSIIFEEKNLNNFEDYQVLLSLLSQLICDDNYQKPTKKRKKSHLKQGI</sequence>